<dbReference type="AlphaFoldDB" id="A0A9N9J5N4"/>
<protein>
    <submittedName>
        <fullName evidence="1">3175_t:CDS:1</fullName>
    </submittedName>
</protein>
<sequence>VSRILTKLKSINNYLYNTKWMYDVNHHLGILCSGIVDHS</sequence>
<reference evidence="1" key="1">
    <citation type="submission" date="2021-06" db="EMBL/GenBank/DDBJ databases">
        <authorList>
            <person name="Kallberg Y."/>
            <person name="Tangrot J."/>
            <person name="Rosling A."/>
        </authorList>
    </citation>
    <scope>NUCLEOTIDE SEQUENCE</scope>
    <source>
        <strain evidence="1">MA453B</strain>
    </source>
</reference>
<comment type="caution">
    <text evidence="1">The sequence shown here is derived from an EMBL/GenBank/DDBJ whole genome shotgun (WGS) entry which is preliminary data.</text>
</comment>
<name>A0A9N9J5N4_9GLOM</name>
<dbReference type="EMBL" id="CAJVPY010018400">
    <property type="protein sequence ID" value="CAG8766871.1"/>
    <property type="molecule type" value="Genomic_DNA"/>
</dbReference>
<accession>A0A9N9J5N4</accession>
<evidence type="ECO:0000313" key="1">
    <source>
        <dbReference type="EMBL" id="CAG8766871.1"/>
    </source>
</evidence>
<gene>
    <name evidence="1" type="ORF">DERYTH_LOCUS18315</name>
</gene>
<evidence type="ECO:0000313" key="2">
    <source>
        <dbReference type="Proteomes" id="UP000789405"/>
    </source>
</evidence>
<dbReference type="Proteomes" id="UP000789405">
    <property type="component" value="Unassembled WGS sequence"/>
</dbReference>
<feature type="non-terminal residue" evidence="1">
    <location>
        <position position="1"/>
    </location>
</feature>
<proteinExistence type="predicted"/>
<keyword evidence="2" id="KW-1185">Reference proteome</keyword>
<organism evidence="1 2">
    <name type="scientific">Dentiscutata erythropus</name>
    <dbReference type="NCBI Taxonomy" id="1348616"/>
    <lineage>
        <taxon>Eukaryota</taxon>
        <taxon>Fungi</taxon>
        <taxon>Fungi incertae sedis</taxon>
        <taxon>Mucoromycota</taxon>
        <taxon>Glomeromycotina</taxon>
        <taxon>Glomeromycetes</taxon>
        <taxon>Diversisporales</taxon>
        <taxon>Gigasporaceae</taxon>
        <taxon>Dentiscutata</taxon>
    </lineage>
</organism>